<dbReference type="KEGG" id="ado:A6F68_02460"/>
<dbReference type="SUPFAM" id="SSF51556">
    <property type="entry name" value="Metallo-dependent hydrolases"/>
    <property type="match status" value="1"/>
</dbReference>
<dbReference type="SUPFAM" id="SSF51338">
    <property type="entry name" value="Composite domain of metallo-dependent hydrolases"/>
    <property type="match status" value="1"/>
</dbReference>
<gene>
    <name evidence="2" type="primary">dht</name>
    <name evidence="2" type="ORF">A6F68_02460</name>
</gene>
<dbReference type="EMBL" id="CP016591">
    <property type="protein sequence ID" value="ANY20956.1"/>
    <property type="molecule type" value="Genomic_DNA"/>
</dbReference>
<evidence type="ECO:0000313" key="3">
    <source>
        <dbReference type="Proteomes" id="UP000092932"/>
    </source>
</evidence>
<dbReference type="InterPro" id="IPR032466">
    <property type="entry name" value="Metal_Hydrolase"/>
</dbReference>
<dbReference type="RefSeq" id="WP_198152603.1">
    <property type="nucleotide sequence ID" value="NZ_CP016591.1"/>
</dbReference>
<dbReference type="Gene3D" id="3.20.20.140">
    <property type="entry name" value="Metal-dependent hydrolases"/>
    <property type="match status" value="1"/>
</dbReference>
<organism evidence="2 3">
    <name type="scientific">Tsuneonella dongtanensis</name>
    <dbReference type="NCBI Taxonomy" id="692370"/>
    <lineage>
        <taxon>Bacteria</taxon>
        <taxon>Pseudomonadati</taxon>
        <taxon>Pseudomonadota</taxon>
        <taxon>Alphaproteobacteria</taxon>
        <taxon>Sphingomonadales</taxon>
        <taxon>Erythrobacteraceae</taxon>
        <taxon>Tsuneonella</taxon>
    </lineage>
</organism>
<reference evidence="2 3" key="1">
    <citation type="submission" date="2016-07" db="EMBL/GenBank/DDBJ databases">
        <title>Complete genome sequence of Altererythrobacter dongtanensis KCTC 22672, a type strain with esterase isolated from tidal flat.</title>
        <authorList>
            <person name="Cheng H."/>
            <person name="Wu Y.-H."/>
            <person name="Zhou P."/>
            <person name="Huo Y.-Y."/>
            <person name="Wang C.-S."/>
            <person name="Xu X.-W."/>
        </authorList>
    </citation>
    <scope>NUCLEOTIDE SEQUENCE [LARGE SCALE GENOMIC DNA]</scope>
    <source>
        <strain evidence="2 3">KCTC 22672</strain>
    </source>
</reference>
<dbReference type="InterPro" id="IPR008979">
    <property type="entry name" value="Galactose-bd-like_sf"/>
</dbReference>
<keyword evidence="3" id="KW-1185">Reference proteome</keyword>
<evidence type="ECO:0000313" key="2">
    <source>
        <dbReference type="EMBL" id="ANY20956.1"/>
    </source>
</evidence>
<protein>
    <submittedName>
        <fullName evidence="2">D-hydantoinase/dihydropyrimidinase</fullName>
        <ecNumber evidence="2">3.5.2.2</ecNumber>
    </submittedName>
</protein>
<sequence>MLIEGARVFDGTGAKARVAKVLVRDGRIVAIGPDVEAPTDVERVDGRGKTLIPGLFDLHTHTRSPAYQAPEDLPKAWAGYLLNGVTTINDFSVSGEMIAPIRALVEKPGGFWAPHLNQAIRFGVPGGHGTEYGWGSFFTMQTTTARAAHFLMPRALSYDPDLIKVFADGWRYGRDPDVMSMNEHTLSAIVKDAHAAGKPVITHTVTLEGAKVAAAAGVDAVGHGVGDALIDDELIKLMRRKGTAYIATLVVYEPQQERVLSAAELDGLDAGERADEVNRRGGPIREYDTKRWKIMRENIGRLKKANIPIGIGSDAGIGGVYHGHGAVREIWWLAQLGLSPAEALVAATKTSAEIIDKDGDRGTIEPGKRADLVLVDGSPDKDIDDIWKVARVWQDGREVPLAELRAMRDRPETSAMPVEPMTGPVLSQAREDGRTDLDTLPVATTDPGIDHSHLIAVDKPGGKPVFLAAQMGASPRPYVQWVLPLTRGPINVADASGFTGVELIVRGEGDYRMVIESYGLDGSEWFAAPFAPKEEAHAIRLPFERFRSRSKEAVLDLKQLRALRVHLAGKTGETASLEVDTIRFYRD</sequence>
<dbReference type="PATRIC" id="fig|692370.5.peg.2471"/>
<proteinExistence type="predicted"/>
<dbReference type="PANTHER" id="PTHR43135">
    <property type="entry name" value="ALPHA-D-RIBOSE 1-METHYLPHOSPHONATE 5-TRIPHOSPHATE DIPHOSPHATASE"/>
    <property type="match status" value="1"/>
</dbReference>
<dbReference type="Pfam" id="PF01979">
    <property type="entry name" value="Amidohydro_1"/>
    <property type="match status" value="1"/>
</dbReference>
<dbReference type="InterPro" id="IPR051781">
    <property type="entry name" value="Metallo-dep_Hydrolase"/>
</dbReference>
<dbReference type="Gene3D" id="2.30.40.10">
    <property type="entry name" value="Urease, subunit C, domain 1"/>
    <property type="match status" value="1"/>
</dbReference>
<accession>A0A1B2AFQ0</accession>
<dbReference type="SUPFAM" id="SSF49785">
    <property type="entry name" value="Galactose-binding domain-like"/>
    <property type="match status" value="1"/>
</dbReference>
<keyword evidence="2" id="KW-0378">Hydrolase</keyword>
<dbReference type="EC" id="3.5.2.2" evidence="2"/>
<dbReference type="GO" id="GO:0004157">
    <property type="term" value="F:dihydropyrimidinase activity"/>
    <property type="evidence" value="ECO:0007669"/>
    <property type="project" value="UniProtKB-EC"/>
</dbReference>
<dbReference type="STRING" id="692370.A6F68_02460"/>
<evidence type="ECO:0000259" key="1">
    <source>
        <dbReference type="Pfam" id="PF01979"/>
    </source>
</evidence>
<name>A0A1B2AFQ0_9SPHN</name>
<feature type="domain" description="Amidohydrolase-related" evidence="1">
    <location>
        <begin position="50"/>
        <end position="399"/>
    </location>
</feature>
<dbReference type="AlphaFoldDB" id="A0A1B2AFQ0"/>
<dbReference type="InterPro" id="IPR011059">
    <property type="entry name" value="Metal-dep_hydrolase_composite"/>
</dbReference>
<dbReference type="Proteomes" id="UP000092932">
    <property type="component" value="Chromosome"/>
</dbReference>
<dbReference type="InterPro" id="IPR006680">
    <property type="entry name" value="Amidohydro-rel"/>
</dbReference>
<dbReference type="PANTHER" id="PTHR43135:SF3">
    <property type="entry name" value="ALPHA-D-RIBOSE 1-METHYLPHOSPHONATE 5-TRIPHOSPHATE DIPHOSPHATASE"/>
    <property type="match status" value="1"/>
</dbReference>